<proteinExistence type="predicted"/>
<name>A0A9Q0GQ76_9MAGN</name>
<evidence type="ECO:0000313" key="2">
    <source>
        <dbReference type="EMBL" id="KAJ4949749.1"/>
    </source>
</evidence>
<dbReference type="Proteomes" id="UP001141806">
    <property type="component" value="Unassembled WGS sequence"/>
</dbReference>
<reference evidence="2" key="1">
    <citation type="journal article" date="2023" name="Plant J.">
        <title>The genome of the king protea, Protea cynaroides.</title>
        <authorList>
            <person name="Chang J."/>
            <person name="Duong T.A."/>
            <person name="Schoeman C."/>
            <person name="Ma X."/>
            <person name="Roodt D."/>
            <person name="Barker N."/>
            <person name="Li Z."/>
            <person name="Van de Peer Y."/>
            <person name="Mizrachi E."/>
        </authorList>
    </citation>
    <scope>NUCLEOTIDE SEQUENCE</scope>
    <source>
        <tissue evidence="2">Young leaves</tissue>
    </source>
</reference>
<gene>
    <name evidence="2" type="ORF">NE237_026764</name>
</gene>
<evidence type="ECO:0000313" key="3">
    <source>
        <dbReference type="Proteomes" id="UP001141806"/>
    </source>
</evidence>
<accession>A0A9Q0GQ76</accession>
<protein>
    <submittedName>
        <fullName evidence="2">Uncharacterized protein</fullName>
    </submittedName>
</protein>
<evidence type="ECO:0000256" key="1">
    <source>
        <dbReference type="SAM" id="MobiDB-lite"/>
    </source>
</evidence>
<dbReference type="EMBL" id="JAMYWD010000452">
    <property type="protein sequence ID" value="KAJ4949749.1"/>
    <property type="molecule type" value="Genomic_DNA"/>
</dbReference>
<comment type="caution">
    <text evidence="2">The sequence shown here is derived from an EMBL/GenBank/DDBJ whole genome shotgun (WGS) entry which is preliminary data.</text>
</comment>
<keyword evidence="3" id="KW-1185">Reference proteome</keyword>
<feature type="compositionally biased region" description="Basic and acidic residues" evidence="1">
    <location>
        <begin position="30"/>
        <end position="56"/>
    </location>
</feature>
<dbReference type="AlphaFoldDB" id="A0A9Q0GQ76"/>
<organism evidence="2 3">
    <name type="scientific">Protea cynaroides</name>
    <dbReference type="NCBI Taxonomy" id="273540"/>
    <lineage>
        <taxon>Eukaryota</taxon>
        <taxon>Viridiplantae</taxon>
        <taxon>Streptophyta</taxon>
        <taxon>Embryophyta</taxon>
        <taxon>Tracheophyta</taxon>
        <taxon>Spermatophyta</taxon>
        <taxon>Magnoliopsida</taxon>
        <taxon>Proteales</taxon>
        <taxon>Proteaceae</taxon>
        <taxon>Protea</taxon>
    </lineage>
</organism>
<sequence length="159" mass="17047">MKSHQATYVNEKCDTASDEISPSVLGEAVGNKDECQTKGAADDHPKGPESQSRLEEDWTPIRVKKKRSGGSLGGLNPTHIPSPFPPTLTQNQTMNQVSTLACLESASPGLNRFSCLEADMDQTVSAGPPTPPAPLSLASLLMNHLNPLWNLVNLTLFLV</sequence>
<feature type="region of interest" description="Disordered" evidence="1">
    <location>
        <begin position="1"/>
        <end position="90"/>
    </location>
</feature>